<feature type="compositionally biased region" description="Basic and acidic residues" evidence="1">
    <location>
        <begin position="364"/>
        <end position="376"/>
    </location>
</feature>
<feature type="transmembrane region" description="Helical" evidence="2">
    <location>
        <begin position="237"/>
        <end position="259"/>
    </location>
</feature>
<keyword evidence="5" id="KW-1185">Reference proteome</keyword>
<dbReference type="Proteomes" id="UP000319160">
    <property type="component" value="Unassembled WGS sequence"/>
</dbReference>
<proteinExistence type="predicted"/>
<accession>A0A553HUA2</accession>
<keyword evidence="2" id="KW-0472">Membrane</keyword>
<feature type="compositionally biased region" description="Basic and acidic residues" evidence="1">
    <location>
        <begin position="311"/>
        <end position="332"/>
    </location>
</feature>
<reference evidence="5" key="1">
    <citation type="submission" date="2019-06" db="EMBL/GenBank/DDBJ databases">
        <title>Draft genome sequence of the griseofulvin-producing fungus Xylaria cubensis strain G536.</title>
        <authorList>
            <person name="Mead M.E."/>
            <person name="Raja H.A."/>
            <person name="Steenwyk J.L."/>
            <person name="Knowles S.L."/>
            <person name="Oberlies N.H."/>
            <person name="Rokas A."/>
        </authorList>
    </citation>
    <scope>NUCLEOTIDE SEQUENCE [LARGE SCALE GENOMIC DNA]</scope>
    <source>
        <strain evidence="5">G536</strain>
    </source>
</reference>
<dbReference type="EMBL" id="VFLP01000044">
    <property type="protein sequence ID" value="TRX91528.1"/>
    <property type="molecule type" value="Genomic_DNA"/>
</dbReference>
<name>A0A553HUA2_9PEZI</name>
<keyword evidence="2" id="KW-1133">Transmembrane helix</keyword>
<evidence type="ECO:0000256" key="1">
    <source>
        <dbReference type="SAM" id="MobiDB-lite"/>
    </source>
</evidence>
<feature type="chain" id="PRO_5022186592" evidence="3">
    <location>
        <begin position="20"/>
        <end position="376"/>
    </location>
</feature>
<comment type="caution">
    <text evidence="4">The sequence shown here is derived from an EMBL/GenBank/DDBJ whole genome shotgun (WGS) entry which is preliminary data.</text>
</comment>
<gene>
    <name evidence="4" type="ORF">FHL15_007533</name>
</gene>
<dbReference type="AlphaFoldDB" id="A0A553HUA2"/>
<protein>
    <submittedName>
        <fullName evidence="4">Uncharacterized protein</fullName>
    </submittedName>
</protein>
<feature type="signal peptide" evidence="3">
    <location>
        <begin position="1"/>
        <end position="19"/>
    </location>
</feature>
<sequence>MHGLTSVAAASLLLAVTHAIPNPLQPRVTDAPDAADATDPALDPWVTVDGDGTASTVTPVLTTISGTPTILSGAPHDITATVFTYTSYGKVVTSTGTAPPAPTATSDSAGSFALCENMDGEFAPWFTWDPNYYLSRNLTGRNMTVQIVGNHINSTTGQERTESPAFMSAFIPAGFGYASVKITDDILLHQGSQNISLSLFAVVNGTRQENKGPRVTVTTRPGPVADAKGKLPKDASLAIALPTVFGFIILVVAGTCYYNRHHRRIHLPRSVMGRNYDVGKSGRSRFRFGKRNKAAKANERIQLMEREVQAEGGEVYHDLPDPAADRPRRDSDALGSLAGTPTEDRRMELGRPGAADSTATGNAFRDELRRQDNERS</sequence>
<evidence type="ECO:0000313" key="5">
    <source>
        <dbReference type="Proteomes" id="UP000319160"/>
    </source>
</evidence>
<evidence type="ECO:0000256" key="2">
    <source>
        <dbReference type="SAM" id="Phobius"/>
    </source>
</evidence>
<dbReference type="InterPro" id="IPR028000">
    <property type="entry name" value="Pma1"/>
</dbReference>
<evidence type="ECO:0000256" key="3">
    <source>
        <dbReference type="SAM" id="SignalP"/>
    </source>
</evidence>
<keyword evidence="3" id="KW-0732">Signal</keyword>
<organism evidence="4 5">
    <name type="scientific">Xylaria flabelliformis</name>
    <dbReference type="NCBI Taxonomy" id="2512241"/>
    <lineage>
        <taxon>Eukaryota</taxon>
        <taxon>Fungi</taxon>
        <taxon>Dikarya</taxon>
        <taxon>Ascomycota</taxon>
        <taxon>Pezizomycotina</taxon>
        <taxon>Sordariomycetes</taxon>
        <taxon>Xylariomycetidae</taxon>
        <taxon>Xylariales</taxon>
        <taxon>Xylariaceae</taxon>
        <taxon>Xylaria</taxon>
    </lineage>
</organism>
<dbReference type="Pfam" id="PF14610">
    <property type="entry name" value="Psg1"/>
    <property type="match status" value="1"/>
</dbReference>
<dbReference type="OrthoDB" id="4084551at2759"/>
<feature type="region of interest" description="Disordered" evidence="1">
    <location>
        <begin position="311"/>
        <end position="376"/>
    </location>
</feature>
<evidence type="ECO:0000313" key="4">
    <source>
        <dbReference type="EMBL" id="TRX91528.1"/>
    </source>
</evidence>
<keyword evidence="2" id="KW-0812">Transmembrane</keyword>